<keyword evidence="3" id="KW-1185">Reference proteome</keyword>
<proteinExistence type="predicted"/>
<dbReference type="EMBL" id="OU015567">
    <property type="protein sequence ID" value="CAG5110266.1"/>
    <property type="molecule type" value="Genomic_DNA"/>
</dbReference>
<evidence type="ECO:0000313" key="2">
    <source>
        <dbReference type="EMBL" id="CAG5110266.1"/>
    </source>
</evidence>
<feature type="chain" id="PRO_5045909401" evidence="1">
    <location>
        <begin position="18"/>
        <end position="381"/>
    </location>
</feature>
<organism evidence="2 3">
    <name type="scientific">Oikopleura dioica</name>
    <name type="common">Tunicate</name>
    <dbReference type="NCBI Taxonomy" id="34765"/>
    <lineage>
        <taxon>Eukaryota</taxon>
        <taxon>Metazoa</taxon>
        <taxon>Chordata</taxon>
        <taxon>Tunicata</taxon>
        <taxon>Appendicularia</taxon>
        <taxon>Copelata</taxon>
        <taxon>Oikopleuridae</taxon>
        <taxon>Oikopleura</taxon>
    </lineage>
</organism>
<keyword evidence="1" id="KW-0732">Signal</keyword>
<sequence>MRGRIFLFIFLFAISYGKDDFSKEWKTIEELGSFLTVLERCNCSSQKLSDQLAQIKGQEDLLGCDCCWNGPLGTACLCPTKLKFKSKFIELSSWLLKQKKRKADGREPNMMNFEAAEKSLAYNMGQLYNFGLETKNRGECFRCQAASKTCEARPTFFQSRQSRNGRLDDFSIETYHVSPTSISFGKEFTTILVPTSKIKFQGPLDELELALEQENQAFFDFDRKSKMIKKSGAQAIGNVEGMKAFSGRHSRTMKNNDDEFELVKFPEKLLKIMTDELISPQNALSFDRAGANREELISGEREKPLKRCLPLLVPLRRTMRTWGVKERMRCADPFVRSMLNVAVENPYFIRAVWQGEKNSTFPYRHPCVIQLRLSGIRIMKL</sequence>
<name>A0ABN7SZP3_OIKDI</name>
<protein>
    <submittedName>
        <fullName evidence="2">Oidioi.mRNA.OKI2018_I69.chr2.g4681.t1.cds</fullName>
    </submittedName>
</protein>
<evidence type="ECO:0000256" key="1">
    <source>
        <dbReference type="SAM" id="SignalP"/>
    </source>
</evidence>
<feature type="signal peptide" evidence="1">
    <location>
        <begin position="1"/>
        <end position="17"/>
    </location>
</feature>
<dbReference type="Proteomes" id="UP001158576">
    <property type="component" value="Chromosome 2"/>
</dbReference>
<gene>
    <name evidence="2" type="ORF">OKIOD_LOCUS13446</name>
</gene>
<evidence type="ECO:0000313" key="3">
    <source>
        <dbReference type="Proteomes" id="UP001158576"/>
    </source>
</evidence>
<reference evidence="2 3" key="1">
    <citation type="submission" date="2021-04" db="EMBL/GenBank/DDBJ databases">
        <authorList>
            <person name="Bliznina A."/>
        </authorList>
    </citation>
    <scope>NUCLEOTIDE SEQUENCE [LARGE SCALE GENOMIC DNA]</scope>
</reference>
<accession>A0ABN7SZP3</accession>